<organism evidence="1 2">
    <name type="scientific">Synechococcus phage S-SCSM1</name>
    <dbReference type="NCBI Taxonomy" id="2588487"/>
    <lineage>
        <taxon>Viruses</taxon>
        <taxon>Duplodnaviria</taxon>
        <taxon>Heunggongvirae</taxon>
        <taxon>Uroviricota</taxon>
        <taxon>Caudoviricetes</taxon>
        <taxon>Pantevenvirales</taxon>
        <taxon>Kyanoviridae</taxon>
        <taxon>Zhoulongquanvirus</taxon>
        <taxon>Zhoulongquanvirus esscess</taxon>
    </lineage>
</organism>
<name>A0A6M2ZHU5_9CAUD</name>
<reference evidence="1" key="1">
    <citation type="submission" date="2019-04" db="EMBL/GenBank/DDBJ databases">
        <title>Genomic and proteomic characterization of cyanophage S-SCSM1 provides new insights into understanding the viral gene diversity and phage-host interactions.</title>
        <authorList>
            <person name="Wang Q."/>
            <person name="Xu Y."/>
            <person name="Jiao N."/>
            <person name="Zhang R."/>
        </authorList>
    </citation>
    <scope>NUCLEOTIDE SEQUENCE [LARGE SCALE GENOMIC DNA]</scope>
</reference>
<keyword evidence="2" id="KW-1185">Reference proteome</keyword>
<accession>A0A6M2ZHU5</accession>
<proteinExistence type="predicted"/>
<sequence length="55" mass="6549">MTINKFSVVYQQERKKTGYWSKQEATFFDVRDAMLWERHVKELGCKNVEIVPILG</sequence>
<protein>
    <submittedName>
        <fullName evidence="1">Uncharacterized protein</fullName>
    </submittedName>
</protein>
<dbReference type="Proteomes" id="UP000515683">
    <property type="component" value="Segment"/>
</dbReference>
<gene>
    <name evidence="1" type="ORF">SSCSM1_3</name>
</gene>
<dbReference type="EMBL" id="MK867354">
    <property type="protein sequence ID" value="QFG06259.1"/>
    <property type="molecule type" value="Genomic_DNA"/>
</dbReference>
<evidence type="ECO:0000313" key="2">
    <source>
        <dbReference type="Proteomes" id="UP000515683"/>
    </source>
</evidence>
<evidence type="ECO:0000313" key="1">
    <source>
        <dbReference type="EMBL" id="QFG06259.1"/>
    </source>
</evidence>